<dbReference type="FunFam" id="3.40.50.10810:FF:000059">
    <property type="entry name" value="SNF2 family helicase/ATPase, putative"/>
    <property type="match status" value="1"/>
</dbReference>
<evidence type="ECO:0000256" key="4">
    <source>
        <dbReference type="ARBA" id="ARBA00022801"/>
    </source>
</evidence>
<dbReference type="Gene3D" id="3.30.40.10">
    <property type="entry name" value="Zinc/RING finger domain, C3HC4 (zinc finger)"/>
    <property type="match status" value="1"/>
</dbReference>
<dbReference type="InterPro" id="IPR017907">
    <property type="entry name" value="Znf_RING_CS"/>
</dbReference>
<keyword evidence="4" id="KW-0378">Hydrolase</keyword>
<dbReference type="Pfam" id="PF00271">
    <property type="entry name" value="Helicase_C"/>
    <property type="match status" value="1"/>
</dbReference>
<dbReference type="Pfam" id="PF13639">
    <property type="entry name" value="zf-RING_2"/>
    <property type="match status" value="1"/>
</dbReference>
<dbReference type="GO" id="GO:0006974">
    <property type="term" value="P:DNA damage response"/>
    <property type="evidence" value="ECO:0007669"/>
    <property type="project" value="TreeGrafter"/>
</dbReference>
<evidence type="ECO:0000259" key="9">
    <source>
        <dbReference type="PROSITE" id="PS50089"/>
    </source>
</evidence>
<dbReference type="GO" id="GO:0005524">
    <property type="term" value="F:ATP binding"/>
    <property type="evidence" value="ECO:0007669"/>
    <property type="project" value="InterPro"/>
</dbReference>
<accession>A0A8H3PDY8</accession>
<dbReference type="InterPro" id="IPR001841">
    <property type="entry name" value="Znf_RING"/>
</dbReference>
<dbReference type="SMART" id="SM00487">
    <property type="entry name" value="DEXDc"/>
    <property type="match status" value="1"/>
</dbReference>
<dbReference type="Gene3D" id="3.40.50.10810">
    <property type="entry name" value="Tandem AAA-ATPase domain"/>
    <property type="match status" value="1"/>
</dbReference>
<sequence>MYLGDAEVFRTSTAEPTTNGIVWTYIKEMSQYNALWKERQKLIFDLGNLISDVYTGSFNVTLTAVFSQHGTPIRTADMILPISARKSASNASSAFIVPSDNVEIAYQFPSNTARAVVSISACGQSTEEFWWSNVFSSDTESFVNTVGELYGYSPFREIQLYIDGLLAGVIWPFPIIFTGGVAPGFWRPIVGIDAFDLRQPEIDISPFLPLLTDGRQHSFKIKIVGLEIQANGTARLSDSVGPYWVVTGNIFLYLEEDAPYSKTDQSQKEPKITSPTPQFAITQLLTKDDKGVNDTLSYSVVAERTLSITSTQFTWHQSLKYSNSGLLNQKGLSQANHQLTSGKILAAKIGFNGTTDDLTFEYPLFVNTTYGITDTELTIKAHVDRGLDIATTGVTGISTYTLTSGPLRLHTRQWGSAFYHSVTGGGSTSAGDTTDVFESIAEQSYRRTVRAINGSVVFDTDVRPQTASFPTIQGRVPDSLATAFAQSGQLESDGPPSKRRKLTSAPQSLRDVSGASENGVPNGYIALARFDLNLKFAHANPLLEGHIDDPLTPLPRLPVVLQSAGNSRHLASWTHESASQDCFELEIATLPEQETVYKESSTSPQLSEFGKHLESAHRLVCADRYHKKAPIACYQCTLHCSTDRKSFRLETIILWRDSLDIIDEKLLNAGALETFGKYVLQRDPEMYNKARNMGFAPAAIWSPRDFYDNVHVPQDTPESSAEIKSDLIHCRLYPFQRRAVRWLLEREGVKLQENGHVFPLENKTANELPTSFEKRTDAEGKTYYVSPLFMTVTSDHSNWYAPADYLKGGILAEEMGLGKTVEMISLMCLHRRSLQPDIDLDIGGMRQSGATLIITPPAILQQWMQEIQLHAPALHVLHYTGINRHQKLSDRELVELLADQDVVLTTYDVLAREIHYSGDAPKRNLRHEKRFQPRKSPLVKISWWRVCLDEAQMIESGVSNAAKVARLIPRQNAWAVTGTPLRKDISDLLGLLLFLHYEPFCGFVWNRLCRSFHSVLSGIVSRVALRHSKDHVRSELDLPSQKRFVITIPFTAVEEQHYGQLFEQMAEDCGLDLSGAPLKDDWNPEDQAVVEKMRSWLMRLRQACLYPAGSSRRVLGFGGGPLRSVAEVLEIMIDQNDALVHAEERTLVLSQLRRGQLLENALRRQQALDLWTKSYERSSALVKECRSRLQLERAKSRATANGVSQGGATDDPVSDNEVDEADKNTRVSAYRQRLRAALEIQHISIFFMGNAFYQIRTDPKLTEPDSEEFKRLEKRETEAYEEAKLIRMEILSDVSRKVARYMRVIKEKSEREQFVVIPKMKPQLYSKGLESRRIFDRYEEFCEVMNKHAAQYNEWRDIMVKLLSQSLIDQEDESELEGNEYERSTKHQDEMYVYMEALRAMFADRHDALTGQQNVLIAHEVKGGIIQAQQGEGPSPGLFLSVMNTRSALKPAPALGSLRGLISELRSLATSLEWQGSGGSSRALAELELVNSVLQHAAKMAAEQNKVSSNLEREVEMFRDTMNNRLEYYRQLQQISDTVAPYDEESVGKPLDEDLYAAKLKQENDIDAKISTLRSKHRYLLHLRDDSGVDNASRICVICQSSFEIGVLTVCGHKYCKDCLRIWWNQHRTCPTCKRRLKVNDFHQITYKPEEFVVQEEKTPKLESGRSSNSFIYADISSGTLKEIKNIDLEASFGTKIDTLARHILWLREHDPGAKSIIFSQYKTFLEVLATAFARFKIGYSSIDNADGIERFKSDPAVECFFLHAKAQSSGLNLVNATHVFLCEPLVNTAIELQAIARVHRIGQHRPTTVWMYLVSDTVEQSIYELSVSRRLAHIVQKEKVKEALDDPGAVFKNLTETAIDSANSLEVQDATLAKLMTKGTAGGELVKKDDLWQCLFGNATQKMDLRADGEVARFLRGDAAEKRRTAASS</sequence>
<dbReference type="EMBL" id="BLKC01000078">
    <property type="protein sequence ID" value="GFF49309.1"/>
    <property type="molecule type" value="Genomic_DNA"/>
</dbReference>
<keyword evidence="1" id="KW-0479">Metal-binding</keyword>
<evidence type="ECO:0000256" key="2">
    <source>
        <dbReference type="ARBA" id="ARBA00022741"/>
    </source>
</evidence>
<dbReference type="SUPFAM" id="SSF57850">
    <property type="entry name" value="RING/U-box"/>
    <property type="match status" value="1"/>
</dbReference>
<dbReference type="CDD" id="cd18070">
    <property type="entry name" value="DEXQc_SHPRH"/>
    <property type="match status" value="1"/>
</dbReference>
<evidence type="ECO:0000256" key="3">
    <source>
        <dbReference type="ARBA" id="ARBA00022771"/>
    </source>
</evidence>
<dbReference type="GO" id="GO:0005634">
    <property type="term" value="C:nucleus"/>
    <property type="evidence" value="ECO:0007669"/>
    <property type="project" value="TreeGrafter"/>
</dbReference>
<feature type="domain" description="RING-type" evidence="9">
    <location>
        <begin position="1596"/>
        <end position="1634"/>
    </location>
</feature>
<dbReference type="InterPro" id="IPR056948">
    <property type="entry name" value="PNGaseA_N"/>
</dbReference>
<proteinExistence type="predicted"/>
<feature type="region of interest" description="Disordered" evidence="8">
    <location>
        <begin position="1196"/>
        <end position="1221"/>
    </location>
</feature>
<evidence type="ECO:0000313" key="12">
    <source>
        <dbReference type="Proteomes" id="UP000465221"/>
    </source>
</evidence>
<dbReference type="Pfam" id="PF12222">
    <property type="entry name" value="PNGaseA"/>
    <property type="match status" value="1"/>
</dbReference>
<evidence type="ECO:0000259" key="10">
    <source>
        <dbReference type="PROSITE" id="PS51194"/>
    </source>
</evidence>
<dbReference type="PROSITE" id="PS50089">
    <property type="entry name" value="ZF_RING_2"/>
    <property type="match status" value="1"/>
</dbReference>
<keyword evidence="6" id="KW-0067">ATP-binding</keyword>
<dbReference type="InterPro" id="IPR013083">
    <property type="entry name" value="Znf_RING/FYVE/PHD"/>
</dbReference>
<evidence type="ECO:0000256" key="1">
    <source>
        <dbReference type="ARBA" id="ARBA00022723"/>
    </source>
</evidence>
<dbReference type="InterPro" id="IPR052583">
    <property type="entry name" value="ATP-helicase/E3_Ub-Ligase"/>
</dbReference>
<dbReference type="InterPro" id="IPR000330">
    <property type="entry name" value="SNF2_N"/>
</dbReference>
<keyword evidence="5" id="KW-0862">Zinc</keyword>
<keyword evidence="2" id="KW-0547">Nucleotide-binding</keyword>
<dbReference type="InterPro" id="IPR027417">
    <property type="entry name" value="P-loop_NTPase"/>
</dbReference>
<dbReference type="InterPro" id="IPR014001">
    <property type="entry name" value="Helicase_ATP-bd"/>
</dbReference>
<reference evidence="11 12" key="1">
    <citation type="submission" date="2020-01" db="EMBL/GenBank/DDBJ databases">
        <title>Draft genome sequence of Aspergillus udagawae IFM 46972.</title>
        <authorList>
            <person name="Takahashi H."/>
            <person name="Yaguchi T."/>
        </authorList>
    </citation>
    <scope>NUCLEOTIDE SEQUENCE [LARGE SCALE GENOMIC DNA]</scope>
    <source>
        <strain evidence="11 12">IFM 46972</strain>
    </source>
</reference>
<dbReference type="PROSITE" id="PS51194">
    <property type="entry name" value="HELICASE_CTER"/>
    <property type="match status" value="1"/>
</dbReference>
<evidence type="ECO:0000256" key="5">
    <source>
        <dbReference type="ARBA" id="ARBA00022833"/>
    </source>
</evidence>
<dbReference type="CDD" id="cd18793">
    <property type="entry name" value="SF2_C_SNF"/>
    <property type="match status" value="1"/>
</dbReference>
<dbReference type="SMART" id="SM00184">
    <property type="entry name" value="RING"/>
    <property type="match status" value="1"/>
</dbReference>
<dbReference type="PANTHER" id="PTHR45865:SF1">
    <property type="entry name" value="E3 UBIQUITIN-PROTEIN LIGASE SHPRH"/>
    <property type="match status" value="1"/>
</dbReference>
<dbReference type="InterPro" id="IPR059033">
    <property type="entry name" value="C144_05_dom"/>
</dbReference>
<dbReference type="GO" id="GO:0061630">
    <property type="term" value="F:ubiquitin protein ligase activity"/>
    <property type="evidence" value="ECO:0007669"/>
    <property type="project" value="TreeGrafter"/>
</dbReference>
<evidence type="ECO:0000313" key="11">
    <source>
        <dbReference type="EMBL" id="GFF49309.1"/>
    </source>
</evidence>
<dbReference type="Proteomes" id="UP000465221">
    <property type="component" value="Unassembled WGS sequence"/>
</dbReference>
<dbReference type="Pfam" id="PF00176">
    <property type="entry name" value="SNF2-rel_dom"/>
    <property type="match status" value="1"/>
</dbReference>
<name>A0A8H3PDY8_9EURO</name>
<dbReference type="InterPro" id="IPR001650">
    <property type="entry name" value="Helicase_C-like"/>
</dbReference>
<organism evidence="11 12">
    <name type="scientific">Aspergillus udagawae</name>
    <dbReference type="NCBI Taxonomy" id="91492"/>
    <lineage>
        <taxon>Eukaryota</taxon>
        <taxon>Fungi</taxon>
        <taxon>Dikarya</taxon>
        <taxon>Ascomycota</taxon>
        <taxon>Pezizomycotina</taxon>
        <taxon>Eurotiomycetes</taxon>
        <taxon>Eurotiomycetidae</taxon>
        <taxon>Eurotiales</taxon>
        <taxon>Aspergillaceae</taxon>
        <taxon>Aspergillus</taxon>
        <taxon>Aspergillus subgen. Fumigati</taxon>
    </lineage>
</organism>
<dbReference type="SUPFAM" id="SSF52540">
    <property type="entry name" value="P-loop containing nucleoside triphosphate hydrolases"/>
    <property type="match status" value="2"/>
</dbReference>
<dbReference type="GO" id="GO:0016787">
    <property type="term" value="F:hydrolase activity"/>
    <property type="evidence" value="ECO:0007669"/>
    <property type="project" value="UniProtKB-KW"/>
</dbReference>
<keyword evidence="3 7" id="KW-0863">Zinc-finger</keyword>
<feature type="region of interest" description="Disordered" evidence="8">
    <location>
        <begin position="487"/>
        <end position="516"/>
    </location>
</feature>
<protein>
    <submittedName>
        <fullName evidence="11">Uncharacterized protein</fullName>
    </submittedName>
</protein>
<gene>
    <name evidence="11" type="ORF">IFM46972_08769</name>
</gene>
<dbReference type="PROSITE" id="PS00518">
    <property type="entry name" value="ZF_RING_1"/>
    <property type="match status" value="1"/>
</dbReference>
<dbReference type="Pfam" id="PF25156">
    <property type="entry name" value="PNGase_A_C"/>
    <property type="match status" value="1"/>
</dbReference>
<dbReference type="InterPro" id="IPR049730">
    <property type="entry name" value="SNF2/RAD54-like_C"/>
</dbReference>
<dbReference type="FunFam" id="3.30.40.10:FF:000871">
    <property type="entry name" value="SNF2 family helicase/ATPase, putative"/>
    <property type="match status" value="1"/>
</dbReference>
<dbReference type="GO" id="GO:0008270">
    <property type="term" value="F:zinc ion binding"/>
    <property type="evidence" value="ECO:0007669"/>
    <property type="project" value="UniProtKB-KW"/>
</dbReference>
<dbReference type="PANTHER" id="PTHR45865">
    <property type="entry name" value="E3 UBIQUITIN-PROTEIN LIGASE SHPRH FAMILY MEMBER"/>
    <property type="match status" value="1"/>
</dbReference>
<dbReference type="Gene3D" id="3.40.50.300">
    <property type="entry name" value="P-loop containing nucleotide triphosphate hydrolases"/>
    <property type="match status" value="1"/>
</dbReference>
<dbReference type="Pfam" id="PF26021">
    <property type="entry name" value="Ferritin_C144_05"/>
    <property type="match status" value="1"/>
</dbReference>
<feature type="compositionally biased region" description="Polar residues" evidence="8">
    <location>
        <begin position="1198"/>
        <end position="1207"/>
    </location>
</feature>
<evidence type="ECO:0000256" key="8">
    <source>
        <dbReference type="SAM" id="MobiDB-lite"/>
    </source>
</evidence>
<comment type="caution">
    <text evidence="11">The sequence shown here is derived from an EMBL/GenBank/DDBJ whole genome shotgun (WGS) entry which is preliminary data.</text>
</comment>
<dbReference type="GO" id="GO:0000209">
    <property type="term" value="P:protein polyubiquitination"/>
    <property type="evidence" value="ECO:0007669"/>
    <property type="project" value="TreeGrafter"/>
</dbReference>
<dbReference type="FunFam" id="3.40.50.300:FF:001870">
    <property type="entry name" value="SNF2 family helicase/ATPase, putative"/>
    <property type="match status" value="1"/>
</dbReference>
<evidence type="ECO:0000256" key="6">
    <source>
        <dbReference type="ARBA" id="ARBA00022840"/>
    </source>
</evidence>
<dbReference type="InterPro" id="IPR038718">
    <property type="entry name" value="SNF2-like_sf"/>
</dbReference>
<feature type="domain" description="Helicase C-terminal" evidence="10">
    <location>
        <begin position="1699"/>
        <end position="1856"/>
    </location>
</feature>
<evidence type="ECO:0000256" key="7">
    <source>
        <dbReference type="PROSITE-ProRule" id="PRU00175"/>
    </source>
</evidence>